<dbReference type="Gene3D" id="2.60.40.2500">
    <property type="match status" value="1"/>
</dbReference>
<feature type="chain" id="PRO_5041692765" evidence="4">
    <location>
        <begin position="21"/>
        <end position="282"/>
    </location>
</feature>
<dbReference type="KEGG" id="acoa:RB602_15285"/>
<sequence length="282" mass="30632">MNRYLLPVVLASVCATPAFAEDIPQAGALDKRVRTAVYNPDQVFAVTAGFRSAVEIVLERGETITNIAVGDSVSWEVAPSGNIIFLKPREHAGPTNMIVTSQMGRETRMYHFALKAQRGAKTQRSNVMFGLRFRYPQADAARAAVVEQQRLQAAAYQLEANAIAIALDAAVTTGPRNLNYMIAGAPELAPTEITDNGVSTVLRFPRNQPVPAIFKVLPDGSESVVNYTVKGEFVVINELVSQLRLRMGDSLSCIWNMAFDPYGKDVSSGTVSPDVQRSVEGN</sequence>
<gene>
    <name evidence="5" type="primary">virB9</name>
    <name evidence="5" type="ORF">RB602_15285</name>
</gene>
<accession>A0AA97FBD8</accession>
<evidence type="ECO:0000256" key="1">
    <source>
        <dbReference type="ARBA" id="ARBA00006135"/>
    </source>
</evidence>
<dbReference type="InterPro" id="IPR033645">
    <property type="entry name" value="VirB9/CagX/TrbG_C"/>
</dbReference>
<dbReference type="InterPro" id="IPR014148">
    <property type="entry name" value="VirB9"/>
</dbReference>
<evidence type="ECO:0000256" key="2">
    <source>
        <dbReference type="ARBA" id="ARBA00022729"/>
    </source>
</evidence>
<evidence type="ECO:0000256" key="4">
    <source>
        <dbReference type="SAM" id="SignalP"/>
    </source>
</evidence>
<organism evidence="5 6">
    <name type="scientific">Alterisphingorhabdus coralli</name>
    <dbReference type="NCBI Taxonomy" id="3071408"/>
    <lineage>
        <taxon>Bacteria</taxon>
        <taxon>Pseudomonadati</taxon>
        <taxon>Pseudomonadota</taxon>
        <taxon>Alphaproteobacteria</taxon>
        <taxon>Sphingomonadales</taxon>
        <taxon>Sphingomonadaceae</taxon>
        <taxon>Alterisphingorhabdus (ex Yan et al. 2024)</taxon>
    </lineage>
</organism>
<evidence type="ECO:0000313" key="5">
    <source>
        <dbReference type="EMBL" id="WOE76747.1"/>
    </source>
</evidence>
<geneLocation type="plasmid" evidence="5 6">
    <name>unnamed</name>
</geneLocation>
<reference evidence="5 6" key="1">
    <citation type="submission" date="2023-10" db="EMBL/GenBank/DDBJ databases">
        <title>Complete genome sequence of a Sphingomonadaceae bacterium.</title>
        <authorList>
            <person name="Yan C."/>
        </authorList>
    </citation>
    <scope>NUCLEOTIDE SEQUENCE [LARGE SCALE GENOMIC DNA]</scope>
    <source>
        <strain evidence="5 6">SCSIO 66989</strain>
        <plasmid evidence="5 6">unnamed</plasmid>
    </source>
</reference>
<keyword evidence="6" id="KW-1185">Reference proteome</keyword>
<evidence type="ECO:0000313" key="6">
    <source>
        <dbReference type="Proteomes" id="UP001302429"/>
    </source>
</evidence>
<comment type="similarity">
    <text evidence="1">Belongs to the TrbG/VirB9 family.</text>
</comment>
<dbReference type="InterPro" id="IPR010258">
    <property type="entry name" value="Conjugal_tfr_TrbG/VirB9/CagX"/>
</dbReference>
<dbReference type="EMBL" id="CP136595">
    <property type="protein sequence ID" value="WOE76747.1"/>
    <property type="molecule type" value="Genomic_DNA"/>
</dbReference>
<dbReference type="Pfam" id="PF03524">
    <property type="entry name" value="CagX"/>
    <property type="match status" value="1"/>
</dbReference>
<name>A0AA97FBD8_9SPHN</name>
<feature type="signal peptide" evidence="4">
    <location>
        <begin position="1"/>
        <end position="20"/>
    </location>
</feature>
<dbReference type="CDD" id="cd06911">
    <property type="entry name" value="VirB9_CagX_TrbG"/>
    <property type="match status" value="1"/>
</dbReference>
<keyword evidence="5" id="KW-0614">Plasmid</keyword>
<evidence type="ECO:0000256" key="3">
    <source>
        <dbReference type="ARBA" id="ARBA00023026"/>
    </source>
</evidence>
<proteinExistence type="inferred from homology"/>
<dbReference type="AlphaFoldDB" id="A0AA97FBD8"/>
<dbReference type="NCBIfam" id="TIGR02781">
    <property type="entry name" value="VirB9"/>
    <property type="match status" value="1"/>
</dbReference>
<keyword evidence="2 4" id="KW-0732">Signal</keyword>
<dbReference type="Proteomes" id="UP001302429">
    <property type="component" value="Plasmid unnamed"/>
</dbReference>
<dbReference type="InterPro" id="IPR038161">
    <property type="entry name" value="VirB9/CagX/TrbG_C_sf"/>
</dbReference>
<protein>
    <submittedName>
        <fullName evidence="5">P-type conjugative transfer protein VirB9</fullName>
    </submittedName>
</protein>
<keyword evidence="3" id="KW-0843">Virulence</keyword>
<dbReference type="RefSeq" id="WP_317084703.1">
    <property type="nucleotide sequence ID" value="NZ_CP136595.1"/>
</dbReference>